<evidence type="ECO:0000256" key="1">
    <source>
        <dbReference type="PROSITE-ProRule" id="PRU00325"/>
    </source>
</evidence>
<dbReference type="AlphaFoldDB" id="A0A8W8JZ80"/>
<dbReference type="PROSITE" id="PS50966">
    <property type="entry name" value="ZF_SWIM"/>
    <property type="match status" value="1"/>
</dbReference>
<dbReference type="PANTHER" id="PTHR46609">
    <property type="entry name" value="EXONUCLEASE, PHAGE-TYPE/RECB, C-TERMINAL DOMAIN-CONTAINING PROTEIN"/>
    <property type="match status" value="1"/>
</dbReference>
<keyword evidence="1" id="KW-0862">Zinc</keyword>
<reference evidence="3" key="1">
    <citation type="submission" date="2022-08" db="UniProtKB">
        <authorList>
            <consortium name="EnsemblMetazoa"/>
        </authorList>
    </citation>
    <scope>IDENTIFICATION</scope>
    <source>
        <strain evidence="3">05x7-T-G4-1.051#20</strain>
    </source>
</reference>
<dbReference type="PANTHER" id="PTHR46609:SF8">
    <property type="entry name" value="YQAJ VIRAL RECOMBINASE DOMAIN-CONTAINING PROTEIN"/>
    <property type="match status" value="1"/>
</dbReference>
<dbReference type="Pfam" id="PF09588">
    <property type="entry name" value="YqaJ"/>
    <property type="match status" value="1"/>
</dbReference>
<feature type="domain" description="SWIM-type" evidence="2">
    <location>
        <begin position="56"/>
        <end position="92"/>
    </location>
</feature>
<organism evidence="3 4">
    <name type="scientific">Magallana gigas</name>
    <name type="common">Pacific oyster</name>
    <name type="synonym">Crassostrea gigas</name>
    <dbReference type="NCBI Taxonomy" id="29159"/>
    <lineage>
        <taxon>Eukaryota</taxon>
        <taxon>Metazoa</taxon>
        <taxon>Spiralia</taxon>
        <taxon>Lophotrochozoa</taxon>
        <taxon>Mollusca</taxon>
        <taxon>Bivalvia</taxon>
        <taxon>Autobranchia</taxon>
        <taxon>Pteriomorphia</taxon>
        <taxon>Ostreida</taxon>
        <taxon>Ostreoidea</taxon>
        <taxon>Ostreidae</taxon>
        <taxon>Magallana</taxon>
    </lineage>
</organism>
<dbReference type="InterPro" id="IPR011335">
    <property type="entry name" value="Restrct_endonuc-II-like"/>
</dbReference>
<proteinExistence type="predicted"/>
<dbReference type="CDD" id="cd22343">
    <property type="entry name" value="PDDEXK_lambda_exonuclease-like"/>
    <property type="match status" value="1"/>
</dbReference>
<dbReference type="InterPro" id="IPR019080">
    <property type="entry name" value="YqaJ_viral_recombinase"/>
</dbReference>
<dbReference type="Gene3D" id="3.90.320.10">
    <property type="match status" value="1"/>
</dbReference>
<accession>A0A8W8JZ80</accession>
<name>A0A8W8JZ80_MAGGI</name>
<evidence type="ECO:0000313" key="4">
    <source>
        <dbReference type="Proteomes" id="UP000005408"/>
    </source>
</evidence>
<keyword evidence="4" id="KW-1185">Reference proteome</keyword>
<keyword evidence="1" id="KW-0863">Zinc-finger</keyword>
<sequence length="435" mass="49811">MAISLRYWASYTEGRVKLQRRSENSVSSDHVLKFVFDEENQYITGVVQASMRNVAYKVTIELDDDTVKRSTCECVMRDYYCHHVAAVLLFGYKNVSKTDIRCSWLKRPKSQPKKIETIDEMYPSPNPTYSALSRPFDDTDHEALYQMLGNLGRFTALHWILSPEVPVEKPLVPLVEDLLLSDSFLHAEDQDNWLRTQLKVTEDIINTTAEKTKGQRNNAVWAIVRKLRITASNFGQVLKAARRKRMSKSLLKRLLFAYNLERCPAISWGITNERAAIDSYILLGASVEETGVWLHEAGAIGASPDGIVTHQPHCSGHTGILHFQTEAAKYQEAELIEVKCPYSAKDMKIKDAVETVPGFFLETADGYLHLKEDSDYYHQIQGQLYITKKKCCDLIVWTPTDLAIIRMVKDINWSANIEKLIDFYFEKFIPEVNKK</sequence>
<keyword evidence="1" id="KW-0479">Metal-binding</keyword>
<dbReference type="GO" id="GO:0008270">
    <property type="term" value="F:zinc ion binding"/>
    <property type="evidence" value="ECO:0007669"/>
    <property type="project" value="UniProtKB-KW"/>
</dbReference>
<protein>
    <recommendedName>
        <fullName evidence="2">SWIM-type domain-containing protein</fullName>
    </recommendedName>
</protein>
<dbReference type="InterPro" id="IPR051703">
    <property type="entry name" value="NF-kappa-B_Signaling_Reg"/>
</dbReference>
<dbReference type="SUPFAM" id="SSF52980">
    <property type="entry name" value="Restriction endonuclease-like"/>
    <property type="match status" value="1"/>
</dbReference>
<evidence type="ECO:0000313" key="3">
    <source>
        <dbReference type="EnsemblMetazoa" id="G21441.2:cds"/>
    </source>
</evidence>
<dbReference type="InterPro" id="IPR007527">
    <property type="entry name" value="Znf_SWIM"/>
</dbReference>
<dbReference type="InterPro" id="IPR011604">
    <property type="entry name" value="PDDEXK-like_dom_sf"/>
</dbReference>
<dbReference type="EnsemblMetazoa" id="G21441.2">
    <property type="protein sequence ID" value="G21441.2:cds"/>
    <property type="gene ID" value="G21441"/>
</dbReference>
<evidence type="ECO:0000259" key="2">
    <source>
        <dbReference type="PROSITE" id="PS50966"/>
    </source>
</evidence>
<dbReference type="GO" id="GO:0006281">
    <property type="term" value="P:DNA repair"/>
    <property type="evidence" value="ECO:0007669"/>
    <property type="project" value="UniProtKB-ARBA"/>
</dbReference>
<dbReference type="Pfam" id="PF04434">
    <property type="entry name" value="SWIM"/>
    <property type="match status" value="1"/>
</dbReference>
<dbReference type="Proteomes" id="UP000005408">
    <property type="component" value="Unassembled WGS sequence"/>
</dbReference>